<evidence type="ECO:0000313" key="8">
    <source>
        <dbReference type="Proteomes" id="UP000233782"/>
    </source>
</evidence>
<dbReference type="Pfam" id="PF13438">
    <property type="entry name" value="DUF4113"/>
    <property type="match status" value="1"/>
</dbReference>
<protein>
    <submittedName>
        <fullName evidence="7">DNA polymerase V</fullName>
    </submittedName>
</protein>
<evidence type="ECO:0000256" key="2">
    <source>
        <dbReference type="ARBA" id="ARBA00022763"/>
    </source>
</evidence>
<dbReference type="AlphaFoldDB" id="A0A2N3V2E6"/>
<dbReference type="CDD" id="cd01700">
    <property type="entry name" value="PolY_Pol_V_umuC"/>
    <property type="match status" value="1"/>
</dbReference>
<dbReference type="Pfam" id="PF00817">
    <property type="entry name" value="IMS"/>
    <property type="match status" value="1"/>
</dbReference>
<evidence type="ECO:0000313" key="7">
    <source>
        <dbReference type="EMBL" id="PKV75797.1"/>
    </source>
</evidence>
<dbReference type="GO" id="GO:0042276">
    <property type="term" value="P:error-prone translesion synthesis"/>
    <property type="evidence" value="ECO:0007669"/>
    <property type="project" value="TreeGrafter"/>
</dbReference>
<feature type="domain" description="UmuC" evidence="6">
    <location>
        <begin position="5"/>
        <end position="189"/>
    </location>
</feature>
<dbReference type="GO" id="GO:0003887">
    <property type="term" value="F:DNA-directed DNA polymerase activity"/>
    <property type="evidence" value="ECO:0007669"/>
    <property type="project" value="TreeGrafter"/>
</dbReference>
<dbReference type="GO" id="GO:0006281">
    <property type="term" value="P:DNA repair"/>
    <property type="evidence" value="ECO:0007669"/>
    <property type="project" value="UniProtKB-KW"/>
</dbReference>
<dbReference type="OrthoDB" id="9808813at2"/>
<dbReference type="SUPFAM" id="SSF56672">
    <property type="entry name" value="DNA/RNA polymerases"/>
    <property type="match status" value="1"/>
</dbReference>
<dbReference type="GO" id="GO:0003684">
    <property type="term" value="F:damaged DNA binding"/>
    <property type="evidence" value="ECO:0007669"/>
    <property type="project" value="InterPro"/>
</dbReference>
<dbReference type="RefSeq" id="WP_101442997.1">
    <property type="nucleotide sequence ID" value="NZ_PJMU01000001.1"/>
</dbReference>
<comment type="caution">
    <text evidence="7">The sequence shown here is derived from an EMBL/GenBank/DDBJ whole genome shotgun (WGS) entry which is preliminary data.</text>
</comment>
<proteinExistence type="inferred from homology"/>
<reference evidence="7 8" key="1">
    <citation type="submission" date="2017-12" db="EMBL/GenBank/DDBJ databases">
        <title>Genomic Encyclopedia of Type Strains, Phase III (KMG-III): the genomes of soil and plant-associated and newly described type strains.</title>
        <authorList>
            <person name="Whitman W."/>
        </authorList>
    </citation>
    <scope>NUCLEOTIDE SEQUENCE [LARGE SCALE GENOMIC DNA]</scope>
    <source>
        <strain evidence="7 8">LP43</strain>
    </source>
</reference>
<evidence type="ECO:0000256" key="5">
    <source>
        <dbReference type="ARBA" id="ARBA00023236"/>
    </source>
</evidence>
<evidence type="ECO:0000256" key="3">
    <source>
        <dbReference type="ARBA" id="ARBA00023199"/>
    </source>
</evidence>
<dbReference type="EMBL" id="PJMU01000001">
    <property type="protein sequence ID" value="PKV75797.1"/>
    <property type="molecule type" value="Genomic_DNA"/>
</dbReference>
<dbReference type="NCBIfam" id="NF002955">
    <property type="entry name" value="PRK03609.1"/>
    <property type="match status" value="1"/>
</dbReference>
<keyword evidence="8" id="KW-1185">Reference proteome</keyword>
<dbReference type="PROSITE" id="PS50173">
    <property type="entry name" value="UMUC"/>
    <property type="match status" value="1"/>
</dbReference>
<dbReference type="GO" id="GO:0009432">
    <property type="term" value="P:SOS response"/>
    <property type="evidence" value="ECO:0007669"/>
    <property type="project" value="UniProtKB-KW"/>
</dbReference>
<evidence type="ECO:0000256" key="4">
    <source>
        <dbReference type="ARBA" id="ARBA00023204"/>
    </source>
</evidence>
<dbReference type="InterPro" id="IPR017961">
    <property type="entry name" value="DNA_pol_Y-fam_little_finger"/>
</dbReference>
<keyword evidence="2" id="KW-0227">DNA damage</keyword>
<dbReference type="GO" id="GO:0005829">
    <property type="term" value="C:cytosol"/>
    <property type="evidence" value="ECO:0007669"/>
    <property type="project" value="TreeGrafter"/>
</dbReference>
<dbReference type="Gene3D" id="1.10.150.20">
    <property type="entry name" value="5' to 3' exonuclease, C-terminal subdomain"/>
    <property type="match status" value="1"/>
</dbReference>
<comment type="similarity">
    <text evidence="1">Belongs to the DNA polymerase type-Y family.</text>
</comment>
<keyword evidence="5" id="KW-0742">SOS response</keyword>
<accession>A0A2N3V2E6</accession>
<dbReference type="InterPro" id="IPR050116">
    <property type="entry name" value="DNA_polymerase-Y"/>
</dbReference>
<dbReference type="InterPro" id="IPR036775">
    <property type="entry name" value="DNA_pol_Y-fam_lit_finger_sf"/>
</dbReference>
<dbReference type="Gene3D" id="3.30.70.270">
    <property type="match status" value="1"/>
</dbReference>
<dbReference type="InterPro" id="IPR025188">
    <property type="entry name" value="DUF4113"/>
</dbReference>
<name>A0A2N3V2E6_9BACT</name>
<dbReference type="Gene3D" id="3.40.1170.60">
    <property type="match status" value="1"/>
</dbReference>
<organism evidence="7 8">
    <name type="scientific">Pontibacter ramchanderi</name>
    <dbReference type="NCBI Taxonomy" id="1179743"/>
    <lineage>
        <taxon>Bacteria</taxon>
        <taxon>Pseudomonadati</taxon>
        <taxon>Bacteroidota</taxon>
        <taxon>Cytophagia</taxon>
        <taxon>Cytophagales</taxon>
        <taxon>Hymenobacteraceae</taxon>
        <taxon>Pontibacter</taxon>
    </lineage>
</organism>
<dbReference type="Gene3D" id="3.30.1490.100">
    <property type="entry name" value="DNA polymerase, Y-family, little finger domain"/>
    <property type="match status" value="1"/>
</dbReference>
<dbReference type="PANTHER" id="PTHR11076:SF34">
    <property type="entry name" value="PROTEIN UMUC"/>
    <property type="match status" value="1"/>
</dbReference>
<dbReference type="Proteomes" id="UP000233782">
    <property type="component" value="Unassembled WGS sequence"/>
</dbReference>
<dbReference type="Pfam" id="PF11799">
    <property type="entry name" value="IMS_C"/>
    <property type="match status" value="1"/>
</dbReference>
<dbReference type="InterPro" id="IPR043128">
    <property type="entry name" value="Rev_trsase/Diguanyl_cyclase"/>
</dbReference>
<keyword evidence="4" id="KW-0234">DNA repair</keyword>
<dbReference type="InterPro" id="IPR043502">
    <property type="entry name" value="DNA/RNA_pol_sf"/>
</dbReference>
<evidence type="ECO:0000259" key="6">
    <source>
        <dbReference type="PROSITE" id="PS50173"/>
    </source>
</evidence>
<dbReference type="InterPro" id="IPR001126">
    <property type="entry name" value="UmuC"/>
</dbReference>
<dbReference type="PANTHER" id="PTHR11076">
    <property type="entry name" value="DNA REPAIR POLYMERASE UMUC / TRANSFERASE FAMILY MEMBER"/>
    <property type="match status" value="1"/>
</dbReference>
<gene>
    <name evidence="7" type="ORF">BD749_0743</name>
</gene>
<sequence length="433" mass="48326">MTSLFALVDCNNFYASCERVFDPKLEGKPIVVLSNNDGCIIARSNEAKALGIQMGEPAFKAKDIIEQHNVQVFSSNYTLYGDMSARVMQTLGQFTPNLEVYSIDEAFLDLGNFYGRDLNEYAREMRSTTKAWTGIPVSVGVAPTKTLAKLANRLSKKSKKADGVLVLTDERHIQEALRRTEVGDVWGIGRRYARKLAGFGIHTALDLRNVTEAFAKKHLTVVGLRTVRELRGEPCQDLELVAPNKQHICTSRSFGGPVTSLSQLEEATANYASRCAAKLRRQGSCAGAITVFLETNRFREADAQYFNSKTIALPTATNSTLELLHYAKLALQALYREGYRYKKSGVIVSELRPQNQVQTSLLDTVDRDKHQRLMQTLDKLNSAWGRDTVTSAAQGTTRPWQLKCEKKSPCYTTRLKDLLCIGEGLLYQSAAFW</sequence>
<keyword evidence="3" id="KW-0741">SOS mutagenesis</keyword>
<evidence type="ECO:0000256" key="1">
    <source>
        <dbReference type="ARBA" id="ARBA00010945"/>
    </source>
</evidence>